<organism evidence="2 3">
    <name type="scientific">Nocardioides zeae</name>
    <dbReference type="NCBI Taxonomy" id="1457234"/>
    <lineage>
        <taxon>Bacteria</taxon>
        <taxon>Bacillati</taxon>
        <taxon>Actinomycetota</taxon>
        <taxon>Actinomycetes</taxon>
        <taxon>Propionibacteriales</taxon>
        <taxon>Nocardioidaceae</taxon>
        <taxon>Nocardioides</taxon>
    </lineage>
</organism>
<sequence>MRATPGSLAVFHASGPDDLVSTFVGADDHVHLAATLSRPNALGNALARQFRGRRSLTVSTTAVHSSAHALTIAGAVRKVVTGFLGDTYPTPRPNPLYRAVADGEPFEVEMWSLLTYTQRLMAAATGQPWATTGSRIAESDLSAARTEHVARVTHPDGTEVTLLSPLRPDWTLVHGACADRRGNVVLAAPVGEGAWAAYAARHGVLASVERVVDEHDAVLPPDHVMVPGHLVRGICEAPYGAHPQSLRSAGIGGVEGYLDDYHHLTEIVEACRTEEGRQAWFDRWVHVEGHEQYLEQLRVDGAPARIAPSAPPAAAATVGPGVVEPGPPSSASTQEQLTVLAARAVVALVEERGYDTLLAGIGTSHVAAWLARRMLQERGRRVAVAAELGFLDMDPVDGDVFLFSQRHASRSAMLGGVAEVLGGAVAANPRCLGVLSAAEIDRTGTINTSQLPDGRWITGSGGANDIASTTDCLVVAPASRRRYVDRVAHRTSPGDRVRDVVSQFGWFRRDDAGQDFTLTTWLAPPDAPPDLDPRGALRGLTTWPGDGARATAEKPVTSSELRILRSLDPEGHYR</sequence>
<evidence type="ECO:0000256" key="1">
    <source>
        <dbReference type="ARBA" id="ARBA00007047"/>
    </source>
</evidence>
<dbReference type="SMART" id="SM00882">
    <property type="entry name" value="CoA_trans"/>
    <property type="match status" value="1"/>
</dbReference>
<dbReference type="GO" id="GO:0008410">
    <property type="term" value="F:CoA-transferase activity"/>
    <property type="evidence" value="ECO:0007669"/>
    <property type="project" value="InterPro"/>
</dbReference>
<dbReference type="SUPFAM" id="SSF100950">
    <property type="entry name" value="NagB/RpiA/CoA transferase-like"/>
    <property type="match status" value="2"/>
</dbReference>
<dbReference type="PANTHER" id="PTHR43293">
    <property type="entry name" value="ACETATE COA-TRANSFERASE YDIF"/>
    <property type="match status" value="1"/>
</dbReference>
<keyword evidence="2" id="KW-0808">Transferase</keyword>
<dbReference type="RefSeq" id="WP_307199486.1">
    <property type="nucleotide sequence ID" value="NZ_JAUTAN010000001.1"/>
</dbReference>
<dbReference type="PANTHER" id="PTHR43293:SF3">
    <property type="entry name" value="CHOLESTEROL RING-CLEAVING HYDROLASE IPDB SUBUNIT"/>
    <property type="match status" value="1"/>
</dbReference>
<dbReference type="EMBL" id="JAUTAN010000001">
    <property type="protein sequence ID" value="MDQ1104109.1"/>
    <property type="molecule type" value="Genomic_DNA"/>
</dbReference>
<dbReference type="Pfam" id="PF01144">
    <property type="entry name" value="CoA_trans"/>
    <property type="match status" value="1"/>
</dbReference>
<dbReference type="Proteomes" id="UP001239215">
    <property type="component" value="Unassembled WGS sequence"/>
</dbReference>
<accession>A0AAJ1X229</accession>
<evidence type="ECO:0000313" key="2">
    <source>
        <dbReference type="EMBL" id="MDQ1104109.1"/>
    </source>
</evidence>
<comment type="similarity">
    <text evidence="1">Belongs to the 3-oxoacid CoA-transferase subunit B family.</text>
</comment>
<reference evidence="2" key="1">
    <citation type="submission" date="2023-07" db="EMBL/GenBank/DDBJ databases">
        <title>Functional and genomic diversity of the sorghum phyllosphere microbiome.</title>
        <authorList>
            <person name="Shade A."/>
        </authorList>
    </citation>
    <scope>NUCLEOTIDE SEQUENCE</scope>
    <source>
        <strain evidence="2">SORGH_AS_1067</strain>
    </source>
</reference>
<dbReference type="Gene3D" id="3.40.1080.10">
    <property type="entry name" value="Glutaconate Coenzyme A-transferase"/>
    <property type="match status" value="2"/>
</dbReference>
<dbReference type="InterPro" id="IPR004165">
    <property type="entry name" value="CoA_trans_fam_I"/>
</dbReference>
<comment type="caution">
    <text evidence="2">The sequence shown here is derived from an EMBL/GenBank/DDBJ whole genome shotgun (WGS) entry which is preliminary data.</text>
</comment>
<evidence type="ECO:0000313" key="3">
    <source>
        <dbReference type="Proteomes" id="UP001239215"/>
    </source>
</evidence>
<name>A0AAJ1X229_9ACTN</name>
<dbReference type="AlphaFoldDB" id="A0AAJ1X229"/>
<dbReference type="InterPro" id="IPR037171">
    <property type="entry name" value="NagB/RpiA_transferase-like"/>
</dbReference>
<protein>
    <submittedName>
        <fullName evidence="2">Acyl CoA:acetate/3-ketoacid CoA transferase alpha subunit</fullName>
    </submittedName>
</protein>
<proteinExistence type="inferred from homology"/>
<gene>
    <name evidence="2" type="ORF">QE405_001393</name>
</gene>